<dbReference type="SUPFAM" id="SSF54909">
    <property type="entry name" value="Dimeric alpha+beta barrel"/>
    <property type="match status" value="1"/>
</dbReference>
<dbReference type="PANTHER" id="PTHR35174">
    <property type="entry name" value="BLL7171 PROTEIN-RELATED"/>
    <property type="match status" value="1"/>
</dbReference>
<reference evidence="3" key="1">
    <citation type="submission" date="2021-04" db="EMBL/GenBank/DDBJ databases">
        <title>Luteolibacter sp. 32A isolated from the skin of an Anderson's salamander (Ambystoma andersonii).</title>
        <authorList>
            <person name="Spergser J."/>
            <person name="Busse H.-J."/>
        </authorList>
    </citation>
    <scope>NUCLEOTIDE SEQUENCE</scope>
    <source>
        <strain evidence="3">32A</strain>
    </source>
</reference>
<dbReference type="PANTHER" id="PTHR35174:SF3">
    <property type="entry name" value="BLL7171 PROTEIN"/>
    <property type="match status" value="1"/>
</dbReference>
<dbReference type="EMBL" id="CP073100">
    <property type="protein sequence ID" value="QUE52035.1"/>
    <property type="molecule type" value="Genomic_DNA"/>
</dbReference>
<proteinExistence type="inferred from homology"/>
<protein>
    <recommendedName>
        <fullName evidence="2">YCII-related domain-containing protein</fullName>
    </recommendedName>
</protein>
<evidence type="ECO:0000259" key="2">
    <source>
        <dbReference type="Pfam" id="PF03795"/>
    </source>
</evidence>
<feature type="domain" description="YCII-related" evidence="2">
    <location>
        <begin position="22"/>
        <end position="112"/>
    </location>
</feature>
<keyword evidence="4" id="KW-1185">Reference proteome</keyword>
<organism evidence="3 4">
    <name type="scientific">Luteolibacter ambystomatis</name>
    <dbReference type="NCBI Taxonomy" id="2824561"/>
    <lineage>
        <taxon>Bacteria</taxon>
        <taxon>Pseudomonadati</taxon>
        <taxon>Verrucomicrobiota</taxon>
        <taxon>Verrucomicrobiia</taxon>
        <taxon>Verrucomicrobiales</taxon>
        <taxon>Verrucomicrobiaceae</taxon>
        <taxon>Luteolibacter</taxon>
    </lineage>
</organism>
<dbReference type="InterPro" id="IPR005545">
    <property type="entry name" value="YCII"/>
</dbReference>
<comment type="similarity">
    <text evidence="1">Belongs to the YciI family.</text>
</comment>
<sequence length="135" mass="14593">MIIPTHSTGHLILFRGTDWCNELSMDEIQNVMSRWNDWVEGLKNDGRLIAASPLENEGRVITGKNANVADGPFAESKEAVGGYFYVSTGSIEEAVEIAKQCPGLPHGIIVEVRPVAPSCPIERMALEEAAASVQA</sequence>
<dbReference type="RefSeq" id="WP_211632506.1">
    <property type="nucleotide sequence ID" value="NZ_CP073100.1"/>
</dbReference>
<dbReference type="Proteomes" id="UP000676169">
    <property type="component" value="Chromosome"/>
</dbReference>
<evidence type="ECO:0000313" key="3">
    <source>
        <dbReference type="EMBL" id="QUE52035.1"/>
    </source>
</evidence>
<dbReference type="AlphaFoldDB" id="A0A975J100"/>
<evidence type="ECO:0000256" key="1">
    <source>
        <dbReference type="ARBA" id="ARBA00007689"/>
    </source>
</evidence>
<accession>A0A975J100</accession>
<dbReference type="Gene3D" id="3.30.70.1060">
    <property type="entry name" value="Dimeric alpha+beta barrel"/>
    <property type="match status" value="1"/>
</dbReference>
<dbReference type="InterPro" id="IPR011008">
    <property type="entry name" value="Dimeric_a/b-barrel"/>
</dbReference>
<evidence type="ECO:0000313" key="4">
    <source>
        <dbReference type="Proteomes" id="UP000676169"/>
    </source>
</evidence>
<name>A0A975J100_9BACT</name>
<dbReference type="Pfam" id="PF03795">
    <property type="entry name" value="YCII"/>
    <property type="match status" value="1"/>
</dbReference>
<dbReference type="KEGG" id="lamb:KBB96_03895"/>
<gene>
    <name evidence="3" type="ORF">KBB96_03895</name>
</gene>